<evidence type="ECO:0000313" key="1">
    <source>
        <dbReference type="EMBL" id="CAF1930114.1"/>
    </source>
</evidence>
<protein>
    <submittedName>
        <fullName evidence="1">(rape) hypothetical protein</fullName>
    </submittedName>
</protein>
<feature type="non-terminal residue" evidence="1">
    <location>
        <position position="1"/>
    </location>
</feature>
<accession>A0A816L2N9</accession>
<sequence length="68" mass="8174">FEAITLLYNLRDHSGSSLSLSCIIWKLKTHNRNNKQVFKEQNQTISRKERERDERKQKLESFCFSVED</sequence>
<dbReference type="AlphaFoldDB" id="A0A816L2N9"/>
<reference evidence="1" key="1">
    <citation type="submission" date="2021-01" db="EMBL/GenBank/DDBJ databases">
        <authorList>
            <consortium name="Genoscope - CEA"/>
            <person name="William W."/>
        </authorList>
    </citation>
    <scope>NUCLEOTIDE SEQUENCE</scope>
</reference>
<gene>
    <name evidence="1" type="ORF">DARMORV10_C05P36920.1</name>
</gene>
<dbReference type="EMBL" id="HG994369">
    <property type="protein sequence ID" value="CAF1930114.1"/>
    <property type="molecule type" value="Genomic_DNA"/>
</dbReference>
<name>A0A816L2N9_BRANA</name>
<organism evidence="1">
    <name type="scientific">Brassica napus</name>
    <name type="common">Rape</name>
    <dbReference type="NCBI Taxonomy" id="3708"/>
    <lineage>
        <taxon>Eukaryota</taxon>
        <taxon>Viridiplantae</taxon>
        <taxon>Streptophyta</taxon>
        <taxon>Embryophyta</taxon>
        <taxon>Tracheophyta</taxon>
        <taxon>Spermatophyta</taxon>
        <taxon>Magnoliopsida</taxon>
        <taxon>eudicotyledons</taxon>
        <taxon>Gunneridae</taxon>
        <taxon>Pentapetalae</taxon>
        <taxon>rosids</taxon>
        <taxon>malvids</taxon>
        <taxon>Brassicales</taxon>
        <taxon>Brassicaceae</taxon>
        <taxon>Brassiceae</taxon>
        <taxon>Brassica</taxon>
    </lineage>
</organism>
<dbReference type="Proteomes" id="UP001295469">
    <property type="component" value="Chromosome C05"/>
</dbReference>
<proteinExistence type="predicted"/>